<evidence type="ECO:0000313" key="2">
    <source>
        <dbReference type="EMBL" id="GAD98201.1"/>
    </source>
</evidence>
<sequence length="190" mass="21835">MRLNTHLLATHIGQGQAICDAEVYRLSLRPFTIPFPESGTLTESPFGLVLTGDRALDYQRVHIRIAAVQAGMYVDIPDGGHLYYSNNNITGLQFGIMRYSKALDEYAKRVWQRGKIVVCPKYLPWGFRREDWNSADKIQQWIDRSAPEDDGHTDTESERRGVSMRQQGQADDMEEPVNFSDWLQDWALEK</sequence>
<accession>V5G861</accession>
<dbReference type="AlphaFoldDB" id="V5G861"/>
<dbReference type="EMBL" id="BAUL01000234">
    <property type="protein sequence ID" value="GAD98201.1"/>
    <property type="molecule type" value="Genomic_DNA"/>
</dbReference>
<protein>
    <submittedName>
        <fullName evidence="2">Uncharacterized protein</fullName>
    </submittedName>
</protein>
<dbReference type="OrthoDB" id="4192654at2759"/>
<keyword evidence="3" id="KW-1185">Reference proteome</keyword>
<feature type="region of interest" description="Disordered" evidence="1">
    <location>
        <begin position="143"/>
        <end position="178"/>
    </location>
</feature>
<dbReference type="Proteomes" id="UP000018001">
    <property type="component" value="Unassembled WGS sequence"/>
</dbReference>
<feature type="compositionally biased region" description="Basic and acidic residues" evidence="1">
    <location>
        <begin position="145"/>
        <end position="161"/>
    </location>
</feature>
<dbReference type="HOGENOM" id="CLU_1427793_0_0_1"/>
<evidence type="ECO:0000256" key="1">
    <source>
        <dbReference type="SAM" id="MobiDB-lite"/>
    </source>
</evidence>
<dbReference type="InParanoid" id="V5G861"/>
<gene>
    <name evidence="2" type="ORF">PVAR5_6892</name>
</gene>
<comment type="caution">
    <text evidence="2">The sequence shown here is derived from an EMBL/GenBank/DDBJ whole genome shotgun (WGS) entry which is preliminary data.</text>
</comment>
<organism evidence="2 3">
    <name type="scientific">Byssochlamys spectabilis (strain No. 5 / NBRC 109023)</name>
    <name type="common">Paecilomyces variotii</name>
    <dbReference type="NCBI Taxonomy" id="1356009"/>
    <lineage>
        <taxon>Eukaryota</taxon>
        <taxon>Fungi</taxon>
        <taxon>Dikarya</taxon>
        <taxon>Ascomycota</taxon>
        <taxon>Pezizomycotina</taxon>
        <taxon>Eurotiomycetes</taxon>
        <taxon>Eurotiomycetidae</taxon>
        <taxon>Eurotiales</taxon>
        <taxon>Thermoascaceae</taxon>
        <taxon>Paecilomyces</taxon>
    </lineage>
</organism>
<name>V5G861_BYSSN</name>
<dbReference type="eggNOG" id="ENOG502RQG2">
    <property type="taxonomic scope" value="Eukaryota"/>
</dbReference>
<proteinExistence type="predicted"/>
<evidence type="ECO:0000313" key="3">
    <source>
        <dbReference type="Proteomes" id="UP000018001"/>
    </source>
</evidence>
<reference evidence="3" key="1">
    <citation type="journal article" date="2014" name="Genome Announc.">
        <title>Draft genome sequence of the formaldehyde-resistant fungus Byssochlamys spectabilis No. 5 (anamorph Paecilomyces variotii No. 5) (NBRC109023).</title>
        <authorList>
            <person name="Oka T."/>
            <person name="Ekino K."/>
            <person name="Fukuda K."/>
            <person name="Nomura Y."/>
        </authorList>
    </citation>
    <scope>NUCLEOTIDE SEQUENCE [LARGE SCALE GENOMIC DNA]</scope>
    <source>
        <strain evidence="3">No. 5 / NBRC 109023</strain>
    </source>
</reference>